<accession>A0ABN5LXI6</accession>
<keyword evidence="2" id="KW-1185">Reference proteome</keyword>
<dbReference type="InterPro" id="IPR036182">
    <property type="entry name" value="PCuAC_sf"/>
</dbReference>
<dbReference type="Proteomes" id="UP000263013">
    <property type="component" value="Chromosome"/>
</dbReference>
<dbReference type="PANTHER" id="PTHR36302:SF1">
    <property type="entry name" value="COPPER CHAPERONE PCU(A)C"/>
    <property type="match status" value="1"/>
</dbReference>
<organism evidence="1 2">
    <name type="scientific">Meiothermus taiwanensis WR-220</name>
    <dbReference type="NCBI Taxonomy" id="1339250"/>
    <lineage>
        <taxon>Bacteria</taxon>
        <taxon>Thermotogati</taxon>
        <taxon>Deinococcota</taxon>
        <taxon>Deinococci</taxon>
        <taxon>Thermales</taxon>
        <taxon>Thermaceae</taxon>
        <taxon>Meiothermus</taxon>
    </lineage>
</organism>
<proteinExistence type="predicted"/>
<sequence>MVIGMKRFFLSVLFVLIGLAQAQPTLKLEQGWVRRVPGNITAAYLVLYNPSNQPIRILGASTPIATRVEFHQTTHAGHDDHLDISAMKRVETLTVPARGRLEILPGKYHLMLYGLRDKNPRPLQEGQKVPITLRLEGGATLTFTLTAQMR</sequence>
<dbReference type="InterPro" id="IPR058248">
    <property type="entry name" value="Lxx211020-like"/>
</dbReference>
<gene>
    <name evidence="1" type="ORF">Mtai_v1c02080</name>
</gene>
<dbReference type="EMBL" id="CP021130">
    <property type="protein sequence ID" value="AWR85459.1"/>
    <property type="molecule type" value="Genomic_DNA"/>
</dbReference>
<protein>
    <recommendedName>
        <fullName evidence="3">Copper chaperone PCu(A)C</fullName>
    </recommendedName>
</protein>
<evidence type="ECO:0000313" key="1">
    <source>
        <dbReference type="EMBL" id="AWR85459.1"/>
    </source>
</evidence>
<dbReference type="Pfam" id="PF04314">
    <property type="entry name" value="PCuAC"/>
    <property type="match status" value="1"/>
</dbReference>
<name>A0ABN5LXI6_9DEIN</name>
<dbReference type="PANTHER" id="PTHR36302">
    <property type="entry name" value="BLR7088 PROTEIN"/>
    <property type="match status" value="1"/>
</dbReference>
<reference evidence="1 2" key="1">
    <citation type="submission" date="2017-05" db="EMBL/GenBank/DDBJ databases">
        <title>Complete genome sequence of Meiothermus taiwanensis WR-220.</title>
        <authorList>
            <person name="Wu W.-L."/>
            <person name="Lo W.-S."/>
            <person name="Kuo C.-H."/>
            <person name="Wu S.-H."/>
        </authorList>
    </citation>
    <scope>NUCLEOTIDE SEQUENCE [LARGE SCALE GENOMIC DNA]</scope>
    <source>
        <strain evidence="1 2">WR-220</strain>
    </source>
</reference>
<dbReference type="InterPro" id="IPR007410">
    <property type="entry name" value="LpqE-like"/>
</dbReference>
<evidence type="ECO:0000313" key="2">
    <source>
        <dbReference type="Proteomes" id="UP000263013"/>
    </source>
</evidence>
<evidence type="ECO:0008006" key="3">
    <source>
        <dbReference type="Google" id="ProtNLM"/>
    </source>
</evidence>
<dbReference type="Gene3D" id="2.60.40.1890">
    <property type="entry name" value="PCu(A)C copper chaperone"/>
    <property type="match status" value="1"/>
</dbReference>
<dbReference type="SUPFAM" id="SSF110087">
    <property type="entry name" value="DR1885-like metal-binding protein"/>
    <property type="match status" value="1"/>
</dbReference>